<dbReference type="AlphaFoldDB" id="A0A1I3DC67"/>
<dbReference type="STRING" id="69895.SAMN05192551_103237"/>
<dbReference type="Gene3D" id="1.10.10.10">
    <property type="entry name" value="Winged helix-like DNA-binding domain superfamily/Winged helix DNA-binding domain"/>
    <property type="match status" value="1"/>
</dbReference>
<accession>A0A1I3DC67</accession>
<dbReference type="Proteomes" id="UP000199287">
    <property type="component" value="Unassembled WGS sequence"/>
</dbReference>
<keyword evidence="1" id="KW-0238">DNA-binding</keyword>
<dbReference type="PANTHER" id="PTHR33221:SF5">
    <property type="entry name" value="HTH-TYPE TRANSCRIPTIONAL REGULATOR ISCR"/>
    <property type="match status" value="1"/>
</dbReference>
<dbReference type="GO" id="GO:0005829">
    <property type="term" value="C:cytosol"/>
    <property type="evidence" value="ECO:0007669"/>
    <property type="project" value="TreeGrafter"/>
</dbReference>
<dbReference type="NCBIfam" id="TIGR00738">
    <property type="entry name" value="rrf2_super"/>
    <property type="match status" value="1"/>
</dbReference>
<dbReference type="InterPro" id="IPR000944">
    <property type="entry name" value="Tscrpt_reg_Rrf2"/>
</dbReference>
<protein>
    <submittedName>
        <fullName evidence="2">Rrf2 family protein</fullName>
    </submittedName>
</protein>
<dbReference type="GO" id="GO:0003700">
    <property type="term" value="F:DNA-binding transcription factor activity"/>
    <property type="evidence" value="ECO:0007669"/>
    <property type="project" value="TreeGrafter"/>
</dbReference>
<dbReference type="PROSITE" id="PS01332">
    <property type="entry name" value="HTH_RRF2_1"/>
    <property type="match status" value="1"/>
</dbReference>
<evidence type="ECO:0000313" key="3">
    <source>
        <dbReference type="Proteomes" id="UP000199287"/>
    </source>
</evidence>
<dbReference type="EMBL" id="FOQA01000003">
    <property type="protein sequence ID" value="SFH84307.1"/>
    <property type="molecule type" value="Genomic_DNA"/>
</dbReference>
<dbReference type="PANTHER" id="PTHR33221">
    <property type="entry name" value="WINGED HELIX-TURN-HELIX TRANSCRIPTIONAL REGULATOR, RRF2 FAMILY"/>
    <property type="match status" value="1"/>
</dbReference>
<dbReference type="Pfam" id="PF02082">
    <property type="entry name" value="Rrf2"/>
    <property type="match status" value="1"/>
</dbReference>
<name>A0A1I3DC67_9FIRM</name>
<evidence type="ECO:0000256" key="1">
    <source>
        <dbReference type="ARBA" id="ARBA00023125"/>
    </source>
</evidence>
<dbReference type="GO" id="GO:0003677">
    <property type="term" value="F:DNA binding"/>
    <property type="evidence" value="ECO:0007669"/>
    <property type="project" value="UniProtKB-KW"/>
</dbReference>
<gene>
    <name evidence="2" type="ORF">SAMN05192551_103237</name>
</gene>
<sequence>MKISTKGRYGILAMLDLALHETETTHVPLNLIAERQEISHSYLEQVFSSLRKAGYVKSIKGPQGGYRLGNKPHRITAGDILRTLEGDLSVTESSQSTSLSTYERCLHENVWEPMNDSIYKTVNAITLEDLIESFKQQEQGDNLMFYI</sequence>
<keyword evidence="3" id="KW-1185">Reference proteome</keyword>
<evidence type="ECO:0000313" key="2">
    <source>
        <dbReference type="EMBL" id="SFH84307.1"/>
    </source>
</evidence>
<dbReference type="OrthoDB" id="9808360at2"/>
<dbReference type="InterPro" id="IPR030489">
    <property type="entry name" value="TR_Rrf2-type_CS"/>
</dbReference>
<dbReference type="SUPFAM" id="SSF46785">
    <property type="entry name" value="Winged helix' DNA-binding domain"/>
    <property type="match status" value="1"/>
</dbReference>
<reference evidence="3" key="1">
    <citation type="submission" date="2016-10" db="EMBL/GenBank/DDBJ databases">
        <authorList>
            <person name="Varghese N."/>
            <person name="Submissions S."/>
        </authorList>
    </citation>
    <scope>NUCLEOTIDE SEQUENCE [LARGE SCALE GENOMIC DNA]</scope>
    <source>
        <strain evidence="3">Z-7934</strain>
    </source>
</reference>
<dbReference type="InterPro" id="IPR036388">
    <property type="entry name" value="WH-like_DNA-bd_sf"/>
</dbReference>
<organism evidence="2 3">
    <name type="scientific">Tindallia magadiensis</name>
    <dbReference type="NCBI Taxonomy" id="69895"/>
    <lineage>
        <taxon>Bacteria</taxon>
        <taxon>Bacillati</taxon>
        <taxon>Bacillota</taxon>
        <taxon>Clostridia</taxon>
        <taxon>Peptostreptococcales</taxon>
        <taxon>Tindalliaceae</taxon>
        <taxon>Tindallia</taxon>
    </lineage>
</organism>
<dbReference type="InterPro" id="IPR036390">
    <property type="entry name" value="WH_DNA-bd_sf"/>
</dbReference>
<dbReference type="RefSeq" id="WP_093371279.1">
    <property type="nucleotide sequence ID" value="NZ_FOQA01000003.1"/>
</dbReference>
<dbReference type="PROSITE" id="PS51197">
    <property type="entry name" value="HTH_RRF2_2"/>
    <property type="match status" value="1"/>
</dbReference>
<proteinExistence type="predicted"/>